<dbReference type="Proteomes" id="UP000663889">
    <property type="component" value="Unassembled WGS sequence"/>
</dbReference>
<protein>
    <submittedName>
        <fullName evidence="2">Uncharacterized protein</fullName>
    </submittedName>
</protein>
<reference evidence="2" key="1">
    <citation type="submission" date="2021-02" db="EMBL/GenBank/DDBJ databases">
        <authorList>
            <person name="Nowell W R."/>
        </authorList>
    </citation>
    <scope>NUCLEOTIDE SEQUENCE</scope>
</reference>
<feature type="region of interest" description="Disordered" evidence="1">
    <location>
        <begin position="1"/>
        <end position="28"/>
    </location>
</feature>
<evidence type="ECO:0000313" key="3">
    <source>
        <dbReference type="EMBL" id="CAF0983614.1"/>
    </source>
</evidence>
<proteinExistence type="predicted"/>
<accession>A0A813YL18</accession>
<dbReference type="EMBL" id="CAJOBE010007106">
    <property type="protein sequence ID" value="CAF4027015.1"/>
    <property type="molecule type" value="Genomic_DNA"/>
</dbReference>
<dbReference type="Proteomes" id="UP000663823">
    <property type="component" value="Unassembled WGS sequence"/>
</dbReference>
<dbReference type="Proteomes" id="UP000663874">
    <property type="component" value="Unassembled WGS sequence"/>
</dbReference>
<evidence type="ECO:0000256" key="1">
    <source>
        <dbReference type="SAM" id="MobiDB-lite"/>
    </source>
</evidence>
<comment type="caution">
    <text evidence="2">The sequence shown here is derived from an EMBL/GenBank/DDBJ whole genome shotgun (WGS) entry which is preliminary data.</text>
</comment>
<feature type="compositionally biased region" description="Polar residues" evidence="1">
    <location>
        <begin position="1"/>
        <end position="27"/>
    </location>
</feature>
<organism evidence="2 6">
    <name type="scientific">Rotaria sordida</name>
    <dbReference type="NCBI Taxonomy" id="392033"/>
    <lineage>
        <taxon>Eukaryota</taxon>
        <taxon>Metazoa</taxon>
        <taxon>Spiralia</taxon>
        <taxon>Gnathifera</taxon>
        <taxon>Rotifera</taxon>
        <taxon>Eurotatoria</taxon>
        <taxon>Bdelloidea</taxon>
        <taxon>Philodinida</taxon>
        <taxon>Philodinidae</taxon>
        <taxon>Rotaria</taxon>
    </lineage>
</organism>
<dbReference type="OrthoDB" id="10048974at2759"/>
<feature type="region of interest" description="Disordered" evidence="1">
    <location>
        <begin position="72"/>
        <end position="91"/>
    </location>
</feature>
<dbReference type="EMBL" id="CAJNOU010000393">
    <property type="protein sequence ID" value="CAF0983614.1"/>
    <property type="molecule type" value="Genomic_DNA"/>
</dbReference>
<dbReference type="EMBL" id="CAJNOO010000273">
    <property type="protein sequence ID" value="CAF0885658.1"/>
    <property type="molecule type" value="Genomic_DNA"/>
</dbReference>
<sequence length="244" mass="27251">MLNGQSHRNDSTRLPTGNANKTTSTGPSLEFRWSTAAIHRAAKNINRPPTPIPILTSARYPQRSHLISSSSLRTLHHCGSSDRSSTVSSSLSIQKSARRLLHSPTIRQITATKQNTSLLPKRTTVNRCPTPFRPLVLSYAQLHRPEQQRDKHQLSQHHTSVDQLTGVSIATSKLTSSSNPSLTSTVLPSLIEELHLPTNHLVRLHTPQLRRLNISDKYINEAKELYFDATSKVFLPRMPTMHAS</sequence>
<name>A0A813YL18_9BILA</name>
<evidence type="ECO:0000313" key="4">
    <source>
        <dbReference type="EMBL" id="CAF3925741.1"/>
    </source>
</evidence>
<evidence type="ECO:0000313" key="2">
    <source>
        <dbReference type="EMBL" id="CAF0885658.1"/>
    </source>
</evidence>
<dbReference type="Proteomes" id="UP000663882">
    <property type="component" value="Unassembled WGS sequence"/>
</dbReference>
<gene>
    <name evidence="5" type="ORF">FNK824_LOCUS27418</name>
    <name evidence="4" type="ORF">OTI717_LOCUS25069</name>
    <name evidence="2" type="ORF">RFH988_LOCUS8207</name>
    <name evidence="3" type="ORF">SEV965_LOCUS9891</name>
</gene>
<dbReference type="EMBL" id="CAJOAX010004887">
    <property type="protein sequence ID" value="CAF3925741.1"/>
    <property type="molecule type" value="Genomic_DNA"/>
</dbReference>
<dbReference type="AlphaFoldDB" id="A0A813YL18"/>
<evidence type="ECO:0000313" key="6">
    <source>
        <dbReference type="Proteomes" id="UP000663882"/>
    </source>
</evidence>
<evidence type="ECO:0000313" key="5">
    <source>
        <dbReference type="EMBL" id="CAF4027015.1"/>
    </source>
</evidence>
<feature type="compositionally biased region" description="Low complexity" evidence="1">
    <location>
        <begin position="81"/>
        <end position="91"/>
    </location>
</feature>